<protein>
    <submittedName>
        <fullName evidence="2">Aminotransferase class V-fold PLP-dependent enzyme</fullName>
    </submittedName>
</protein>
<name>A0ABU7L1W8_9ACTN</name>
<comment type="caution">
    <text evidence="2">The sequence shown here is derived from an EMBL/GenBank/DDBJ whole genome shotgun (WGS) entry which is preliminary data.</text>
</comment>
<dbReference type="Gene3D" id="3.40.640.10">
    <property type="entry name" value="Type I PLP-dependent aspartate aminotransferase-like (Major domain)"/>
    <property type="match status" value="1"/>
</dbReference>
<keyword evidence="2" id="KW-0808">Transferase</keyword>
<sequence>MVHSATGRIAPTADIASAARAHGALLVGDATQAAGWLPVRATDFDALLGAAYK</sequence>
<dbReference type="SUPFAM" id="SSF53383">
    <property type="entry name" value="PLP-dependent transferases"/>
    <property type="match status" value="1"/>
</dbReference>
<dbReference type="InterPro" id="IPR000192">
    <property type="entry name" value="Aminotrans_V_dom"/>
</dbReference>
<proteinExistence type="predicted"/>
<dbReference type="EMBL" id="JAUUCC010000192">
    <property type="protein sequence ID" value="MEE2055554.1"/>
    <property type="molecule type" value="Genomic_DNA"/>
</dbReference>
<evidence type="ECO:0000313" key="3">
    <source>
        <dbReference type="Proteomes" id="UP001348641"/>
    </source>
</evidence>
<organism evidence="2 3">
    <name type="scientific">Nocardiopsis tropica</name>
    <dbReference type="NCBI Taxonomy" id="109330"/>
    <lineage>
        <taxon>Bacteria</taxon>
        <taxon>Bacillati</taxon>
        <taxon>Actinomycetota</taxon>
        <taxon>Actinomycetes</taxon>
        <taxon>Streptosporangiales</taxon>
        <taxon>Nocardiopsidaceae</taxon>
        <taxon>Nocardiopsis</taxon>
    </lineage>
</organism>
<evidence type="ECO:0000259" key="1">
    <source>
        <dbReference type="Pfam" id="PF00266"/>
    </source>
</evidence>
<dbReference type="GO" id="GO:0008483">
    <property type="term" value="F:transaminase activity"/>
    <property type="evidence" value="ECO:0007669"/>
    <property type="project" value="UniProtKB-KW"/>
</dbReference>
<reference evidence="2 3" key="1">
    <citation type="submission" date="2023-07" db="EMBL/GenBank/DDBJ databases">
        <authorList>
            <person name="Girao M."/>
            <person name="Carvalho M.F."/>
        </authorList>
    </citation>
    <scope>NUCLEOTIDE SEQUENCE [LARGE SCALE GENOMIC DNA]</scope>
    <source>
        <strain evidence="2 3">66/93</strain>
    </source>
</reference>
<accession>A0ABU7L1W8</accession>
<gene>
    <name evidence="2" type="ORF">Q8A49_34160</name>
</gene>
<dbReference type="Proteomes" id="UP001348641">
    <property type="component" value="Unassembled WGS sequence"/>
</dbReference>
<keyword evidence="2" id="KW-0032">Aminotransferase</keyword>
<dbReference type="InterPro" id="IPR015421">
    <property type="entry name" value="PyrdxlP-dep_Trfase_major"/>
</dbReference>
<evidence type="ECO:0000313" key="2">
    <source>
        <dbReference type="EMBL" id="MEE2055554.1"/>
    </source>
</evidence>
<dbReference type="RefSeq" id="WP_344098544.1">
    <property type="nucleotide sequence ID" value="NZ_BAAAJA010000049.1"/>
</dbReference>
<dbReference type="Pfam" id="PF00266">
    <property type="entry name" value="Aminotran_5"/>
    <property type="match status" value="1"/>
</dbReference>
<feature type="domain" description="Aminotransferase class V" evidence="1">
    <location>
        <begin position="2"/>
        <end position="46"/>
    </location>
</feature>
<dbReference type="InterPro" id="IPR015424">
    <property type="entry name" value="PyrdxlP-dep_Trfase"/>
</dbReference>